<dbReference type="EMBL" id="JAMTCK010000005">
    <property type="protein sequence ID" value="MCP2165717.1"/>
    <property type="molecule type" value="Genomic_DNA"/>
</dbReference>
<dbReference type="Gene3D" id="3.90.25.10">
    <property type="entry name" value="UDP-galactose 4-epimerase, domain 1"/>
    <property type="match status" value="1"/>
</dbReference>
<accession>A0AAE3GEB3</accession>
<evidence type="ECO:0000313" key="3">
    <source>
        <dbReference type="Proteomes" id="UP001206128"/>
    </source>
</evidence>
<dbReference type="AlphaFoldDB" id="A0AAE3GEB3"/>
<dbReference type="InterPro" id="IPR051604">
    <property type="entry name" value="Ergot_Alk_Oxidoreductase"/>
</dbReference>
<proteinExistence type="predicted"/>
<dbReference type="InterPro" id="IPR036291">
    <property type="entry name" value="NAD(P)-bd_dom_sf"/>
</dbReference>
<dbReference type="RefSeq" id="WP_253770797.1">
    <property type="nucleotide sequence ID" value="NZ_JAMTCK010000005.1"/>
</dbReference>
<comment type="caution">
    <text evidence="2">The sequence shown here is derived from an EMBL/GenBank/DDBJ whole genome shotgun (WGS) entry which is preliminary data.</text>
</comment>
<dbReference type="Gene3D" id="3.40.50.720">
    <property type="entry name" value="NAD(P)-binding Rossmann-like Domain"/>
    <property type="match status" value="1"/>
</dbReference>
<evidence type="ECO:0000313" key="2">
    <source>
        <dbReference type="EMBL" id="MCP2165717.1"/>
    </source>
</evidence>
<name>A0AAE3GEB3_9PSEU</name>
<feature type="domain" description="NAD(P)-binding" evidence="1">
    <location>
        <begin position="11"/>
        <end position="185"/>
    </location>
</feature>
<keyword evidence="3" id="KW-1185">Reference proteome</keyword>
<gene>
    <name evidence="2" type="ORF">LX83_002575</name>
</gene>
<dbReference type="Pfam" id="PF13460">
    <property type="entry name" value="NAD_binding_10"/>
    <property type="match status" value="1"/>
</dbReference>
<dbReference type="PANTHER" id="PTHR43162:SF1">
    <property type="entry name" value="PRESTALK A DIFFERENTIATION PROTEIN A"/>
    <property type="match status" value="1"/>
</dbReference>
<dbReference type="PANTHER" id="PTHR43162">
    <property type="match status" value="1"/>
</dbReference>
<dbReference type="Proteomes" id="UP001206128">
    <property type="component" value="Unassembled WGS sequence"/>
</dbReference>
<organism evidence="2 3">
    <name type="scientific">Goodfellowiella coeruleoviolacea</name>
    <dbReference type="NCBI Taxonomy" id="334858"/>
    <lineage>
        <taxon>Bacteria</taxon>
        <taxon>Bacillati</taxon>
        <taxon>Actinomycetota</taxon>
        <taxon>Actinomycetes</taxon>
        <taxon>Pseudonocardiales</taxon>
        <taxon>Pseudonocardiaceae</taxon>
        <taxon>Goodfellowiella</taxon>
    </lineage>
</organism>
<reference evidence="2" key="1">
    <citation type="submission" date="2022-06" db="EMBL/GenBank/DDBJ databases">
        <title>Genomic Encyclopedia of Archaeal and Bacterial Type Strains, Phase II (KMG-II): from individual species to whole genera.</title>
        <authorList>
            <person name="Goeker M."/>
        </authorList>
    </citation>
    <scope>NUCLEOTIDE SEQUENCE</scope>
    <source>
        <strain evidence="2">DSM 43935</strain>
    </source>
</reference>
<dbReference type="InterPro" id="IPR016040">
    <property type="entry name" value="NAD(P)-bd_dom"/>
</dbReference>
<evidence type="ECO:0000259" key="1">
    <source>
        <dbReference type="Pfam" id="PF13460"/>
    </source>
</evidence>
<sequence>MTADNVVLVTGATGNVGRQVVSQLVAAGVPVRALTRDPDSAGLPAGVDVVRGVQSDPAALAAHLAGVDRVFLMWPSERTETAADVVAALAGQVRRVVLLSSGAVRDGVPPAEQTHPIGRRHAELEAPIERSGLEWTFLRPLAFATNTLWWAPEIRAGAVRGTHGDARMTLIHEHDIAAVAVRALVEDTHVGQKYLLTGPDLVSLRDQVRIIGEALGRRVDWVDLSPADAREQMFPGLPRPLVSLLVDGYAGMVDNPWPGTDTVARVTGTPARTFREWVADHVDDFR</sequence>
<protein>
    <submittedName>
        <fullName evidence="2">Uncharacterized conserved protein YbjT, contains NAD(P)-binding and DUF2867 domains</fullName>
    </submittedName>
</protein>
<dbReference type="SUPFAM" id="SSF51735">
    <property type="entry name" value="NAD(P)-binding Rossmann-fold domains"/>
    <property type="match status" value="1"/>
</dbReference>